<comment type="caution">
    <text evidence="1">The sequence shown here is derived from an EMBL/GenBank/DDBJ whole genome shotgun (WGS) entry which is preliminary data.</text>
</comment>
<evidence type="ECO:0000313" key="2">
    <source>
        <dbReference type="Proteomes" id="UP001055879"/>
    </source>
</evidence>
<keyword evidence="2" id="KW-1185">Reference proteome</keyword>
<protein>
    <submittedName>
        <fullName evidence="1">Uncharacterized protein</fullName>
    </submittedName>
</protein>
<name>A0ACB8XTJ1_ARCLA</name>
<reference evidence="1 2" key="2">
    <citation type="journal article" date="2022" name="Mol. Ecol. Resour.">
        <title>The genomes of chicory, endive, great burdock and yacon provide insights into Asteraceae paleo-polyploidization history and plant inulin production.</title>
        <authorList>
            <person name="Fan W."/>
            <person name="Wang S."/>
            <person name="Wang H."/>
            <person name="Wang A."/>
            <person name="Jiang F."/>
            <person name="Liu H."/>
            <person name="Zhao H."/>
            <person name="Xu D."/>
            <person name="Zhang Y."/>
        </authorList>
    </citation>
    <scope>NUCLEOTIDE SEQUENCE [LARGE SCALE GENOMIC DNA]</scope>
    <source>
        <strain evidence="2">cv. Niubang</strain>
    </source>
</reference>
<sequence length="83" mass="9514">MFSAGGDKQLKCWDLEQNKVIRSYHGHLSDVYCLELHPTIDVVLTGGRDSVYRVWDIRSKMQIHALSGHDNTVRSVFTRPTAR</sequence>
<organism evidence="1 2">
    <name type="scientific">Arctium lappa</name>
    <name type="common">Greater burdock</name>
    <name type="synonym">Lappa major</name>
    <dbReference type="NCBI Taxonomy" id="4217"/>
    <lineage>
        <taxon>Eukaryota</taxon>
        <taxon>Viridiplantae</taxon>
        <taxon>Streptophyta</taxon>
        <taxon>Embryophyta</taxon>
        <taxon>Tracheophyta</taxon>
        <taxon>Spermatophyta</taxon>
        <taxon>Magnoliopsida</taxon>
        <taxon>eudicotyledons</taxon>
        <taxon>Gunneridae</taxon>
        <taxon>Pentapetalae</taxon>
        <taxon>asterids</taxon>
        <taxon>campanulids</taxon>
        <taxon>Asterales</taxon>
        <taxon>Asteraceae</taxon>
        <taxon>Carduoideae</taxon>
        <taxon>Cardueae</taxon>
        <taxon>Arctiinae</taxon>
        <taxon>Arctium</taxon>
    </lineage>
</organism>
<proteinExistence type="predicted"/>
<reference evidence="2" key="1">
    <citation type="journal article" date="2022" name="Mol. Ecol. Resour.">
        <title>The genomes of chicory, endive, great burdock and yacon provide insights into Asteraceae palaeo-polyploidization history and plant inulin production.</title>
        <authorList>
            <person name="Fan W."/>
            <person name="Wang S."/>
            <person name="Wang H."/>
            <person name="Wang A."/>
            <person name="Jiang F."/>
            <person name="Liu H."/>
            <person name="Zhao H."/>
            <person name="Xu D."/>
            <person name="Zhang Y."/>
        </authorList>
    </citation>
    <scope>NUCLEOTIDE SEQUENCE [LARGE SCALE GENOMIC DNA]</scope>
    <source>
        <strain evidence="2">cv. Niubang</strain>
    </source>
</reference>
<accession>A0ACB8XTJ1</accession>
<dbReference type="EMBL" id="CM042061">
    <property type="protein sequence ID" value="KAI3673587.1"/>
    <property type="molecule type" value="Genomic_DNA"/>
</dbReference>
<evidence type="ECO:0000313" key="1">
    <source>
        <dbReference type="EMBL" id="KAI3673587.1"/>
    </source>
</evidence>
<dbReference type="Proteomes" id="UP001055879">
    <property type="component" value="Linkage Group LG15"/>
</dbReference>
<gene>
    <name evidence="1" type="ORF">L6452_39710</name>
</gene>